<proteinExistence type="predicted"/>
<comment type="caution">
    <text evidence="1">The sequence shown here is derived from an EMBL/GenBank/DDBJ whole genome shotgun (WGS) entry which is preliminary data.</text>
</comment>
<dbReference type="EMBL" id="CAJVQC010035383">
    <property type="protein sequence ID" value="CAG8758844.1"/>
    <property type="molecule type" value="Genomic_DNA"/>
</dbReference>
<name>A0ACA9QMC6_9GLOM</name>
<feature type="non-terminal residue" evidence="1">
    <location>
        <position position="1"/>
    </location>
</feature>
<reference evidence="1" key="1">
    <citation type="submission" date="2021-06" db="EMBL/GenBank/DDBJ databases">
        <authorList>
            <person name="Kallberg Y."/>
            <person name="Tangrot J."/>
            <person name="Rosling A."/>
        </authorList>
    </citation>
    <scope>NUCLEOTIDE SEQUENCE</scope>
    <source>
        <strain evidence="1">MA461A</strain>
    </source>
</reference>
<feature type="non-terminal residue" evidence="1">
    <location>
        <position position="223"/>
    </location>
</feature>
<organism evidence="1 2">
    <name type="scientific">Racocetra persica</name>
    <dbReference type="NCBI Taxonomy" id="160502"/>
    <lineage>
        <taxon>Eukaryota</taxon>
        <taxon>Fungi</taxon>
        <taxon>Fungi incertae sedis</taxon>
        <taxon>Mucoromycota</taxon>
        <taxon>Glomeromycotina</taxon>
        <taxon>Glomeromycetes</taxon>
        <taxon>Diversisporales</taxon>
        <taxon>Gigasporaceae</taxon>
        <taxon>Racocetra</taxon>
    </lineage>
</organism>
<protein>
    <submittedName>
        <fullName evidence="1">26583_t:CDS:1</fullName>
    </submittedName>
</protein>
<keyword evidence="2" id="KW-1185">Reference proteome</keyword>
<evidence type="ECO:0000313" key="1">
    <source>
        <dbReference type="EMBL" id="CAG8758844.1"/>
    </source>
</evidence>
<sequence length="223" mass="26115">FENYTVSLLDKATFSSENEMLFEDCDQNFSSENEVSNSQNSFSDEESQKNLLLLHVGLIFNILEEVDKFIELYTKFKGFSFRRSRTDLHFNNSGICRRSYEYLYSRTHKTKKRSVQIVCTLLCDDHKHKMNPIVVQTASCFRKLSNEMLKNIKFYTKSAEGMGAKMQYNLLKAKYLDSYIDKKDLSNAIQKFRIPSREKTKTDTAETLQQLIALKVENSRWVV</sequence>
<dbReference type="Proteomes" id="UP000789920">
    <property type="component" value="Unassembled WGS sequence"/>
</dbReference>
<accession>A0ACA9QMC6</accession>
<evidence type="ECO:0000313" key="2">
    <source>
        <dbReference type="Proteomes" id="UP000789920"/>
    </source>
</evidence>
<gene>
    <name evidence="1" type="ORF">RPERSI_LOCUS15003</name>
</gene>